<protein>
    <submittedName>
        <fullName evidence="2">Alpha/beta hydrolase</fullName>
    </submittedName>
</protein>
<keyword evidence="2" id="KW-0378">Hydrolase</keyword>
<dbReference type="Proteomes" id="UP001241758">
    <property type="component" value="Unassembled WGS sequence"/>
</dbReference>
<comment type="caution">
    <text evidence="2">The sequence shown here is derived from an EMBL/GenBank/DDBJ whole genome shotgun (WGS) entry which is preliminary data.</text>
</comment>
<dbReference type="RefSeq" id="WP_282763784.1">
    <property type="nucleotide sequence ID" value="NZ_JASCTH010000021.1"/>
</dbReference>
<dbReference type="GO" id="GO:0016787">
    <property type="term" value="F:hydrolase activity"/>
    <property type="evidence" value="ECO:0007669"/>
    <property type="project" value="UniProtKB-KW"/>
</dbReference>
<dbReference type="Gene3D" id="3.40.50.1820">
    <property type="entry name" value="alpha/beta hydrolase"/>
    <property type="match status" value="1"/>
</dbReference>
<keyword evidence="3" id="KW-1185">Reference proteome</keyword>
<evidence type="ECO:0000313" key="3">
    <source>
        <dbReference type="Proteomes" id="UP001241758"/>
    </source>
</evidence>
<evidence type="ECO:0000313" key="2">
    <source>
        <dbReference type="EMBL" id="MDI6102716.1"/>
    </source>
</evidence>
<evidence type="ECO:0000259" key="1">
    <source>
        <dbReference type="Pfam" id="PF12697"/>
    </source>
</evidence>
<dbReference type="Pfam" id="PF12697">
    <property type="entry name" value="Abhydrolase_6"/>
    <property type="match status" value="1"/>
</dbReference>
<dbReference type="PANTHER" id="PTHR37017:SF11">
    <property type="entry name" value="ESTERASE_LIPASE_THIOESTERASE DOMAIN-CONTAINING PROTEIN"/>
    <property type="match status" value="1"/>
</dbReference>
<gene>
    <name evidence="2" type="ORF">QLQ12_29265</name>
</gene>
<dbReference type="EMBL" id="JASCTH010000021">
    <property type="protein sequence ID" value="MDI6102716.1"/>
    <property type="molecule type" value="Genomic_DNA"/>
</dbReference>
<name>A0ABT6WSJ6_9ACTN</name>
<dbReference type="InterPro" id="IPR000073">
    <property type="entry name" value="AB_hydrolase_1"/>
</dbReference>
<sequence length="222" mass="24017">MATFVLIHGAGDVGWYWHLVEAQLRARGHDTVAPDLPCADDSAGLTEYADTVAAAIGDRTEVVVVGQSFGGFTAPLVCDRVAVSLLVLVAPMIPAPGEAPADYWANTGYSDEVRESYDDPIALFYQDVPPELAAEALRRAPEESEARMSEPTPMKAWPAVPTRVVSCRDDRLFPIGFVRRVAQERLGVTPDEIGGGHTPALSRPRELADRLESYLTETAVGR</sequence>
<dbReference type="PANTHER" id="PTHR37017">
    <property type="entry name" value="AB HYDROLASE-1 DOMAIN-CONTAINING PROTEIN-RELATED"/>
    <property type="match status" value="1"/>
</dbReference>
<organism evidence="2 3">
    <name type="scientific">Actinoplanes sandaracinus</name>
    <dbReference type="NCBI Taxonomy" id="3045177"/>
    <lineage>
        <taxon>Bacteria</taxon>
        <taxon>Bacillati</taxon>
        <taxon>Actinomycetota</taxon>
        <taxon>Actinomycetes</taxon>
        <taxon>Micromonosporales</taxon>
        <taxon>Micromonosporaceae</taxon>
        <taxon>Actinoplanes</taxon>
    </lineage>
</organism>
<accession>A0ABT6WSJ6</accession>
<dbReference type="InterPro" id="IPR052897">
    <property type="entry name" value="Sec-Metab_Biosynth_Hydrolase"/>
</dbReference>
<feature type="domain" description="AB hydrolase-1" evidence="1">
    <location>
        <begin position="4"/>
        <end position="209"/>
    </location>
</feature>
<dbReference type="InterPro" id="IPR029058">
    <property type="entry name" value="AB_hydrolase_fold"/>
</dbReference>
<reference evidence="2 3" key="1">
    <citation type="submission" date="2023-05" db="EMBL/GenBank/DDBJ databases">
        <title>Actinoplanes sp. NEAU-A12 genome sequencing.</title>
        <authorList>
            <person name="Wang Z.-S."/>
        </authorList>
    </citation>
    <scope>NUCLEOTIDE SEQUENCE [LARGE SCALE GENOMIC DNA]</scope>
    <source>
        <strain evidence="2 3">NEAU-A12</strain>
    </source>
</reference>
<dbReference type="SUPFAM" id="SSF53474">
    <property type="entry name" value="alpha/beta-Hydrolases"/>
    <property type="match status" value="1"/>
</dbReference>
<proteinExistence type="predicted"/>